<accession>A0A0W0G8Z6</accession>
<dbReference type="InterPro" id="IPR001810">
    <property type="entry name" value="F-box_dom"/>
</dbReference>
<organism evidence="2 3">
    <name type="scientific">Moniliophthora roreri</name>
    <name type="common">Frosty pod rot fungus</name>
    <name type="synonym">Monilia roreri</name>
    <dbReference type="NCBI Taxonomy" id="221103"/>
    <lineage>
        <taxon>Eukaryota</taxon>
        <taxon>Fungi</taxon>
        <taxon>Dikarya</taxon>
        <taxon>Basidiomycota</taxon>
        <taxon>Agaricomycotina</taxon>
        <taxon>Agaricomycetes</taxon>
        <taxon>Agaricomycetidae</taxon>
        <taxon>Agaricales</taxon>
        <taxon>Marasmiineae</taxon>
        <taxon>Marasmiaceae</taxon>
        <taxon>Moniliophthora</taxon>
    </lineage>
</organism>
<dbReference type="EMBL" id="LATX01000797">
    <property type="protein sequence ID" value="KTB45031.1"/>
    <property type="molecule type" value="Genomic_DNA"/>
</dbReference>
<evidence type="ECO:0000313" key="3">
    <source>
        <dbReference type="Proteomes" id="UP000054988"/>
    </source>
</evidence>
<evidence type="ECO:0000313" key="2">
    <source>
        <dbReference type="EMBL" id="KTB45031.1"/>
    </source>
</evidence>
<protein>
    <recommendedName>
        <fullName evidence="1">F-box domain-containing protein</fullName>
    </recommendedName>
</protein>
<proteinExistence type="predicted"/>
<evidence type="ECO:0000259" key="1">
    <source>
        <dbReference type="PROSITE" id="PS50181"/>
    </source>
</evidence>
<dbReference type="PROSITE" id="PS50181">
    <property type="entry name" value="FBOX"/>
    <property type="match status" value="1"/>
</dbReference>
<comment type="caution">
    <text evidence="2">The sequence shown here is derived from an EMBL/GenBank/DDBJ whole genome shotgun (WGS) entry which is preliminary data.</text>
</comment>
<dbReference type="Proteomes" id="UP000054988">
    <property type="component" value="Unassembled WGS sequence"/>
</dbReference>
<reference evidence="2 3" key="1">
    <citation type="submission" date="2015-12" db="EMBL/GenBank/DDBJ databases">
        <title>Draft genome sequence of Moniliophthora roreri, the causal agent of frosty pod rot of cacao.</title>
        <authorList>
            <person name="Aime M.C."/>
            <person name="Diaz-Valderrama J.R."/>
            <person name="Kijpornyongpan T."/>
            <person name="Phillips-Mora W."/>
        </authorList>
    </citation>
    <scope>NUCLEOTIDE SEQUENCE [LARGE SCALE GENOMIC DNA]</scope>
    <source>
        <strain evidence="2 3">MCA 2952</strain>
    </source>
</reference>
<gene>
    <name evidence="2" type="ORF">WG66_2394</name>
</gene>
<dbReference type="AlphaFoldDB" id="A0A0W0G8Z6"/>
<sequence>MAVLDKLPTELLLEIISLVSAEEKRTHVTTIKALRLVNRRFYSLTTPFLSFTSIIIKTEHDAPIEEHSNLSSSLNVSTLSSCVRRLKIQLEDDERIQHKINPGAVHRLYRAVSHCSHCVEAKKIQNIWNQRFNQATGLLTSLTSISVSSTVSLSVLWKTLHHQRIQIKDLTVHHRMESELLDYLASYSGLQRLGILCAYWRAPNRQFLLNFFQGVLPKHVESLTTFHISAPWAFGKHSVLYYEQLVNLRHWGVDILVGRNFEKDVLQPCLELAHRLQYLEQLILCPRYHTKRNDQKMDIYASHFVREGIQKTVLSLPPTRAEALQVLVANEQYWYS</sequence>
<name>A0A0W0G8Z6_MONRR</name>
<feature type="domain" description="F-box" evidence="1">
    <location>
        <begin position="1"/>
        <end position="54"/>
    </location>
</feature>